<evidence type="ECO:0000313" key="6">
    <source>
        <dbReference type="EMBL" id="KFB53681.1"/>
    </source>
</evidence>
<evidence type="ECO:0000256" key="4">
    <source>
        <dbReference type="SAM" id="Phobius"/>
    </source>
</evidence>
<sequence length="392" mass="44957">MIASIDHAFFFHDNVLQNLDLSNNSIVTLEGFKDLTWRYLKRLNLSYNRIERVTNQLVKLYILEWVDLSGNRIKRVGGPLMLPGNLRHCALNNNQMVDWPFDSVSDTLTELTLRSNHLNSTKAALGVRTLDLSYNQLTSFCVGCFPALKELDLSANFFEAVPDWSSLKSPPPLEKLRFSQMPLLQEIKSNTFRKMVNLIDIEINTCPQLNHIDGGSFTKLEGLKKLNLSYNGLTKVPKDMVHWDRIEQGVNLQGNPFNCDCSMQWFLDVVIRGMLRHRELHTLFPELRCSQPSGYKNEPMVHLTMYDNVLCRKALEISAIGMVNANQENQEDHFVEQIILICLLVAIIITTFYLIYLRTQRGPSHEQVLNTFASNGAPMQFLPCPSFRNSIY</sequence>
<gene>
    <name evidence="6" type="ORF">ZHAS_00022132</name>
</gene>
<reference evidence="6 8" key="1">
    <citation type="journal article" date="2014" name="BMC Genomics">
        <title>Genome sequence of Anopheles sinensis provides insight into genetics basis of mosquito competence for malaria parasites.</title>
        <authorList>
            <person name="Zhou D."/>
            <person name="Zhang D."/>
            <person name="Ding G."/>
            <person name="Shi L."/>
            <person name="Hou Q."/>
            <person name="Ye Y."/>
            <person name="Xu Y."/>
            <person name="Zhou H."/>
            <person name="Xiong C."/>
            <person name="Li S."/>
            <person name="Yu J."/>
            <person name="Hong S."/>
            <person name="Yu X."/>
            <person name="Zou P."/>
            <person name="Chen C."/>
            <person name="Chang X."/>
            <person name="Wang W."/>
            <person name="Lv Y."/>
            <person name="Sun Y."/>
            <person name="Ma L."/>
            <person name="Shen B."/>
            <person name="Zhu C."/>
        </authorList>
    </citation>
    <scope>NUCLEOTIDE SEQUENCE [LARGE SCALE GENOMIC DNA]</scope>
</reference>
<dbReference type="SMART" id="SM00082">
    <property type="entry name" value="LRRCT"/>
    <property type="match status" value="1"/>
</dbReference>
<evidence type="ECO:0000313" key="7">
    <source>
        <dbReference type="EnsemblMetazoa" id="ASIC022132-PA"/>
    </source>
</evidence>
<keyword evidence="4" id="KW-0472">Membrane</keyword>
<name>A0A084WTY7_ANOSI</name>
<dbReference type="EMBL" id="ATLV01026964">
    <property type="status" value="NOT_ANNOTATED_CDS"/>
    <property type="molecule type" value="Genomic_DNA"/>
</dbReference>
<keyword evidence="3" id="KW-0677">Repeat</keyword>
<keyword evidence="2" id="KW-0732">Signal</keyword>
<dbReference type="PANTHER" id="PTHR24366">
    <property type="entry name" value="IG(IMMUNOGLOBULIN) AND LRR(LEUCINE RICH REPEAT) DOMAINS"/>
    <property type="match status" value="1"/>
</dbReference>
<dbReference type="InterPro" id="IPR032675">
    <property type="entry name" value="LRR_dom_sf"/>
</dbReference>
<dbReference type="STRING" id="74873.A0A084WTY7"/>
<dbReference type="GO" id="GO:0071944">
    <property type="term" value="C:cell periphery"/>
    <property type="evidence" value="ECO:0007669"/>
    <property type="project" value="UniProtKB-ARBA"/>
</dbReference>
<evidence type="ECO:0000256" key="3">
    <source>
        <dbReference type="ARBA" id="ARBA00022737"/>
    </source>
</evidence>
<dbReference type="VEuPathDB" id="VectorBase:ASIC022132"/>
<dbReference type="OrthoDB" id="1600340at2759"/>
<dbReference type="OMA" id="HSHRELH"/>
<organism evidence="6">
    <name type="scientific">Anopheles sinensis</name>
    <name type="common">Mosquito</name>
    <dbReference type="NCBI Taxonomy" id="74873"/>
    <lineage>
        <taxon>Eukaryota</taxon>
        <taxon>Metazoa</taxon>
        <taxon>Ecdysozoa</taxon>
        <taxon>Arthropoda</taxon>
        <taxon>Hexapoda</taxon>
        <taxon>Insecta</taxon>
        <taxon>Pterygota</taxon>
        <taxon>Neoptera</taxon>
        <taxon>Endopterygota</taxon>
        <taxon>Diptera</taxon>
        <taxon>Nematocera</taxon>
        <taxon>Culicoidea</taxon>
        <taxon>Culicidae</taxon>
        <taxon>Anophelinae</taxon>
        <taxon>Anopheles</taxon>
    </lineage>
</organism>
<feature type="transmembrane region" description="Helical" evidence="4">
    <location>
        <begin position="338"/>
        <end position="357"/>
    </location>
</feature>
<keyword evidence="8" id="KW-1185">Reference proteome</keyword>
<proteinExistence type="predicted"/>
<evidence type="ECO:0000256" key="2">
    <source>
        <dbReference type="ARBA" id="ARBA00022729"/>
    </source>
</evidence>
<dbReference type="SMART" id="SM00369">
    <property type="entry name" value="LRR_TYP"/>
    <property type="match status" value="3"/>
</dbReference>
<dbReference type="Gene3D" id="3.80.10.10">
    <property type="entry name" value="Ribonuclease Inhibitor"/>
    <property type="match status" value="2"/>
</dbReference>
<dbReference type="Pfam" id="PF13855">
    <property type="entry name" value="LRR_8"/>
    <property type="match status" value="1"/>
</dbReference>
<dbReference type="AlphaFoldDB" id="A0A084WTY7"/>
<protein>
    <submittedName>
        <fullName evidence="7">LRRCT domain-containing protein</fullName>
    </submittedName>
</protein>
<dbReference type="EMBL" id="KE525421">
    <property type="protein sequence ID" value="KFB53681.1"/>
    <property type="molecule type" value="Genomic_DNA"/>
</dbReference>
<dbReference type="InterPro" id="IPR000483">
    <property type="entry name" value="Cys-rich_flank_reg_C"/>
</dbReference>
<dbReference type="EnsemblMetazoa" id="ASIC022132-RA">
    <property type="protein sequence ID" value="ASIC022132-PA"/>
    <property type="gene ID" value="ASIC022132"/>
</dbReference>
<dbReference type="InterPro" id="IPR001611">
    <property type="entry name" value="Leu-rich_rpt"/>
</dbReference>
<keyword evidence="1" id="KW-0433">Leucine-rich repeat</keyword>
<evidence type="ECO:0000256" key="1">
    <source>
        <dbReference type="ARBA" id="ARBA00022614"/>
    </source>
</evidence>
<feature type="domain" description="LRRCT" evidence="5">
    <location>
        <begin position="255"/>
        <end position="312"/>
    </location>
</feature>
<accession>A0A084WTY7</accession>
<dbReference type="SUPFAM" id="SSF52058">
    <property type="entry name" value="L domain-like"/>
    <property type="match status" value="1"/>
</dbReference>
<dbReference type="PROSITE" id="PS51450">
    <property type="entry name" value="LRR"/>
    <property type="match status" value="1"/>
</dbReference>
<keyword evidence="4" id="KW-1133">Transmembrane helix</keyword>
<evidence type="ECO:0000259" key="5">
    <source>
        <dbReference type="SMART" id="SM00082"/>
    </source>
</evidence>
<keyword evidence="4" id="KW-0812">Transmembrane</keyword>
<dbReference type="InterPro" id="IPR003591">
    <property type="entry name" value="Leu-rich_rpt_typical-subtyp"/>
</dbReference>
<dbReference type="PANTHER" id="PTHR24366:SF96">
    <property type="entry name" value="LEUCINE RICH REPEAT CONTAINING 53"/>
    <property type="match status" value="1"/>
</dbReference>
<evidence type="ECO:0000313" key="8">
    <source>
        <dbReference type="Proteomes" id="UP000030765"/>
    </source>
</evidence>
<reference evidence="7" key="2">
    <citation type="submission" date="2020-05" db="UniProtKB">
        <authorList>
            <consortium name="EnsemblMetazoa"/>
        </authorList>
    </citation>
    <scope>IDENTIFICATION</scope>
</reference>
<dbReference type="Proteomes" id="UP000030765">
    <property type="component" value="Unassembled WGS sequence"/>
</dbReference>